<dbReference type="Proteomes" id="UP000050280">
    <property type="component" value="Unassembled WGS sequence"/>
</dbReference>
<feature type="transmembrane region" description="Helical" evidence="1">
    <location>
        <begin position="54"/>
        <end position="71"/>
    </location>
</feature>
<keyword evidence="1" id="KW-0472">Membrane</keyword>
<feature type="transmembrane region" description="Helical" evidence="1">
    <location>
        <begin position="20"/>
        <end position="42"/>
    </location>
</feature>
<gene>
    <name evidence="2" type="ORF">I595_1159</name>
</gene>
<reference evidence="2 3" key="1">
    <citation type="submission" date="2015-09" db="EMBL/GenBank/DDBJ databases">
        <title>Genome sequence of the marine flavobacterium Croceitalea dokdonensis DOKDO 023 that contains proton- and sodium-pumping rhodopsins.</title>
        <authorList>
            <person name="Kwon S.-K."/>
            <person name="Lee H.K."/>
            <person name="Kwak M.-J."/>
            <person name="Kim J.F."/>
        </authorList>
    </citation>
    <scope>NUCLEOTIDE SEQUENCE [LARGE SCALE GENOMIC DNA]</scope>
    <source>
        <strain evidence="2 3">DOKDO 023</strain>
    </source>
</reference>
<comment type="caution">
    <text evidence="2">The sequence shown here is derived from an EMBL/GenBank/DDBJ whole genome shotgun (WGS) entry which is preliminary data.</text>
</comment>
<dbReference type="EMBL" id="LDJX01000002">
    <property type="protein sequence ID" value="KPM32732.1"/>
    <property type="molecule type" value="Genomic_DNA"/>
</dbReference>
<dbReference type="AlphaFoldDB" id="A0A0N8H493"/>
<evidence type="ECO:0000256" key="1">
    <source>
        <dbReference type="SAM" id="Phobius"/>
    </source>
</evidence>
<keyword evidence="1" id="KW-1133">Transmembrane helix</keyword>
<name>A0A0N8H493_9FLAO</name>
<organism evidence="2 3">
    <name type="scientific">Croceitalea dokdonensis DOKDO 023</name>
    <dbReference type="NCBI Taxonomy" id="1300341"/>
    <lineage>
        <taxon>Bacteria</taxon>
        <taxon>Pseudomonadati</taxon>
        <taxon>Bacteroidota</taxon>
        <taxon>Flavobacteriia</taxon>
        <taxon>Flavobacteriales</taxon>
        <taxon>Flavobacteriaceae</taxon>
        <taxon>Croceitalea</taxon>
    </lineage>
</organism>
<evidence type="ECO:0000313" key="3">
    <source>
        <dbReference type="Proteomes" id="UP000050280"/>
    </source>
</evidence>
<accession>A0A0N8H493</accession>
<sequence>MPIVLNIALRAVRVIKSDAYLSIPLSLQITVTLLFCVYFEWYLPDVNPRYTSDWLDVLCYFTGMVFFYLLNNAFKKEPKQKTLAE</sequence>
<proteinExistence type="predicted"/>
<keyword evidence="3" id="KW-1185">Reference proteome</keyword>
<protein>
    <submittedName>
        <fullName evidence="2">Uncharacterized protein</fullName>
    </submittedName>
</protein>
<keyword evidence="1" id="KW-0812">Transmembrane</keyword>
<evidence type="ECO:0000313" key="2">
    <source>
        <dbReference type="EMBL" id="KPM32732.1"/>
    </source>
</evidence>